<feature type="coiled-coil region" evidence="1">
    <location>
        <begin position="6"/>
        <end position="40"/>
    </location>
</feature>
<reference evidence="2" key="2">
    <citation type="journal article" date="2021" name="PeerJ">
        <title>Extensive microbial diversity within the chicken gut microbiome revealed by metagenomics and culture.</title>
        <authorList>
            <person name="Gilroy R."/>
            <person name="Ravi A."/>
            <person name="Getino M."/>
            <person name="Pursley I."/>
            <person name="Horton D.L."/>
            <person name="Alikhan N.F."/>
            <person name="Baker D."/>
            <person name="Gharbi K."/>
            <person name="Hall N."/>
            <person name="Watson M."/>
            <person name="Adriaenssens E.M."/>
            <person name="Foster-Nyarko E."/>
            <person name="Jarju S."/>
            <person name="Secka A."/>
            <person name="Antonio M."/>
            <person name="Oren A."/>
            <person name="Chaudhuri R.R."/>
            <person name="La Ragione R."/>
            <person name="Hildebrand F."/>
            <person name="Pallen M.J."/>
        </authorList>
    </citation>
    <scope>NUCLEOTIDE SEQUENCE</scope>
    <source>
        <strain evidence="2">CHK123-3438</strain>
    </source>
</reference>
<dbReference type="EMBL" id="DVKS01000027">
    <property type="protein sequence ID" value="HIT40775.1"/>
    <property type="molecule type" value="Genomic_DNA"/>
</dbReference>
<proteinExistence type="predicted"/>
<name>A0A9D1GGM0_9FIRM</name>
<evidence type="ECO:0000313" key="2">
    <source>
        <dbReference type="EMBL" id="HIT40775.1"/>
    </source>
</evidence>
<organism evidence="2 3">
    <name type="scientific">Candidatus Caccovicinus merdipullorum</name>
    <dbReference type="NCBI Taxonomy" id="2840724"/>
    <lineage>
        <taxon>Bacteria</taxon>
        <taxon>Bacillati</taxon>
        <taxon>Bacillota</taxon>
        <taxon>Clostridia</taxon>
        <taxon>Eubacteriales</taxon>
        <taxon>Candidatus Caccovicinus</taxon>
    </lineage>
</organism>
<dbReference type="AlphaFoldDB" id="A0A9D1GGM0"/>
<gene>
    <name evidence="2" type="ORF">IAB60_01535</name>
</gene>
<keyword evidence="1" id="KW-0175">Coiled coil</keyword>
<evidence type="ECO:0000313" key="3">
    <source>
        <dbReference type="Proteomes" id="UP000886860"/>
    </source>
</evidence>
<protein>
    <submittedName>
        <fullName evidence="2">Uncharacterized protein</fullName>
    </submittedName>
</protein>
<dbReference type="Proteomes" id="UP000886860">
    <property type="component" value="Unassembled WGS sequence"/>
</dbReference>
<sequence>MSERMLLNRVKKLKALEAQQKELEAQIEALKDEIKADMQERGVEQQAAGDFLIRWTTVTANRFDSKAFQKEHETLYSQYLKQTVSRRFSIA</sequence>
<reference evidence="2" key="1">
    <citation type="submission" date="2020-10" db="EMBL/GenBank/DDBJ databases">
        <authorList>
            <person name="Gilroy R."/>
        </authorList>
    </citation>
    <scope>NUCLEOTIDE SEQUENCE</scope>
    <source>
        <strain evidence="2">CHK123-3438</strain>
    </source>
</reference>
<evidence type="ECO:0000256" key="1">
    <source>
        <dbReference type="SAM" id="Coils"/>
    </source>
</evidence>
<accession>A0A9D1GGM0</accession>
<comment type="caution">
    <text evidence="2">The sequence shown here is derived from an EMBL/GenBank/DDBJ whole genome shotgun (WGS) entry which is preliminary data.</text>
</comment>